<dbReference type="InterPro" id="IPR002893">
    <property type="entry name" value="Znf_MYND"/>
</dbReference>
<dbReference type="Pfam" id="PF01753">
    <property type="entry name" value="zf-MYND"/>
    <property type="match status" value="1"/>
</dbReference>
<comment type="similarity">
    <text evidence="4">Belongs to the sel-1 family.</text>
</comment>
<keyword evidence="3" id="KW-0862">Zinc</keyword>
<dbReference type="PROSITE" id="PS01360">
    <property type="entry name" value="ZF_MYND_1"/>
    <property type="match status" value="1"/>
</dbReference>
<dbReference type="eggNOG" id="ENOG502SC8I">
    <property type="taxonomic scope" value="Eukaryota"/>
</dbReference>
<gene>
    <name evidence="7" type="ORF">THAOC_34651</name>
</gene>
<evidence type="ECO:0000313" key="8">
    <source>
        <dbReference type="Proteomes" id="UP000266841"/>
    </source>
</evidence>
<sequence length="303" mass="33614">MSDRRVDVCANCGIESAGDAVKLKDCTACRLIKYCGVDCQRAHRRQHKKACKKRAAELKDERLYGQGCERPEGHICPICTLPIPLPMNEHSGFYICCTKRVCYGCVVAAGKRDIFDCPFCRTPALEDEAILLAKLQKRADAKDPTALEALGEQYGTGKCGLEKDVPRAIELWSEAAGLGSQDSHFNLGIRYFEGDGVPRDAAKGVYHWEEAAMQGHVLARHNLGNHETQNGNYERAVRHWLISAKMGEKWSLDAIKDMFVDGIATKQQYASALKGYQAAMEEMKSHDRDVAEEELASMRSTAG</sequence>
<dbReference type="SUPFAM" id="SSF81901">
    <property type="entry name" value="HCP-like"/>
    <property type="match status" value="1"/>
</dbReference>
<dbReference type="SUPFAM" id="SSF57850">
    <property type="entry name" value="RING/U-box"/>
    <property type="match status" value="1"/>
</dbReference>
<keyword evidence="8" id="KW-1185">Reference proteome</keyword>
<evidence type="ECO:0000256" key="2">
    <source>
        <dbReference type="ARBA" id="ARBA00022771"/>
    </source>
</evidence>
<dbReference type="Proteomes" id="UP000266841">
    <property type="component" value="Unassembled WGS sequence"/>
</dbReference>
<comment type="caution">
    <text evidence="7">The sequence shown here is derived from an EMBL/GenBank/DDBJ whole genome shotgun (WGS) entry which is preliminary data.</text>
</comment>
<dbReference type="PROSITE" id="PS50865">
    <property type="entry name" value="ZF_MYND_2"/>
    <property type="match status" value="1"/>
</dbReference>
<dbReference type="InterPro" id="IPR011990">
    <property type="entry name" value="TPR-like_helical_dom_sf"/>
</dbReference>
<evidence type="ECO:0000256" key="3">
    <source>
        <dbReference type="ARBA" id="ARBA00022833"/>
    </source>
</evidence>
<reference evidence="7 8" key="1">
    <citation type="journal article" date="2012" name="Genome Biol.">
        <title>Genome and low-iron response of an oceanic diatom adapted to chronic iron limitation.</title>
        <authorList>
            <person name="Lommer M."/>
            <person name="Specht M."/>
            <person name="Roy A.S."/>
            <person name="Kraemer L."/>
            <person name="Andreson R."/>
            <person name="Gutowska M.A."/>
            <person name="Wolf J."/>
            <person name="Bergner S.V."/>
            <person name="Schilhabel M.B."/>
            <person name="Klostermeier U.C."/>
            <person name="Beiko R.G."/>
            <person name="Rosenstiel P."/>
            <person name="Hippler M."/>
            <person name="Laroche J."/>
        </authorList>
    </citation>
    <scope>NUCLEOTIDE SEQUENCE [LARGE SCALE GENOMIC DNA]</scope>
    <source>
        <strain evidence="7 8">CCMP1005</strain>
    </source>
</reference>
<dbReference type="PANTHER" id="PTHR11102">
    <property type="entry name" value="SEL-1-LIKE PROTEIN"/>
    <property type="match status" value="1"/>
</dbReference>
<evidence type="ECO:0000259" key="6">
    <source>
        <dbReference type="PROSITE" id="PS50865"/>
    </source>
</evidence>
<evidence type="ECO:0000256" key="1">
    <source>
        <dbReference type="ARBA" id="ARBA00022723"/>
    </source>
</evidence>
<organism evidence="7 8">
    <name type="scientific">Thalassiosira oceanica</name>
    <name type="common">Marine diatom</name>
    <dbReference type="NCBI Taxonomy" id="159749"/>
    <lineage>
        <taxon>Eukaryota</taxon>
        <taxon>Sar</taxon>
        <taxon>Stramenopiles</taxon>
        <taxon>Ochrophyta</taxon>
        <taxon>Bacillariophyta</taxon>
        <taxon>Coscinodiscophyceae</taxon>
        <taxon>Thalassiosirophycidae</taxon>
        <taxon>Thalassiosirales</taxon>
        <taxon>Thalassiosiraceae</taxon>
        <taxon>Thalassiosira</taxon>
    </lineage>
</organism>
<evidence type="ECO:0000256" key="5">
    <source>
        <dbReference type="PROSITE-ProRule" id="PRU00134"/>
    </source>
</evidence>
<dbReference type="SUPFAM" id="SSF144232">
    <property type="entry name" value="HIT/MYND zinc finger-like"/>
    <property type="match status" value="1"/>
</dbReference>
<keyword evidence="1" id="KW-0479">Metal-binding</keyword>
<dbReference type="InterPro" id="IPR050767">
    <property type="entry name" value="Sel1_AlgK"/>
</dbReference>
<dbReference type="GO" id="GO:0008270">
    <property type="term" value="F:zinc ion binding"/>
    <property type="evidence" value="ECO:0007669"/>
    <property type="project" value="UniProtKB-KW"/>
</dbReference>
<feature type="domain" description="MYND-type" evidence="6">
    <location>
        <begin position="9"/>
        <end position="51"/>
    </location>
</feature>
<dbReference type="SMART" id="SM00671">
    <property type="entry name" value="SEL1"/>
    <property type="match status" value="3"/>
</dbReference>
<dbReference type="OrthoDB" id="2260164at2759"/>
<dbReference type="PANTHER" id="PTHR11102:SF160">
    <property type="entry name" value="ERAD-ASSOCIATED E3 UBIQUITIN-PROTEIN LIGASE COMPONENT HRD3"/>
    <property type="match status" value="1"/>
</dbReference>
<keyword evidence="2 5" id="KW-0863">Zinc-finger</keyword>
<dbReference type="InterPro" id="IPR006597">
    <property type="entry name" value="Sel1-like"/>
</dbReference>
<proteinExistence type="inferred from homology"/>
<dbReference type="AlphaFoldDB" id="K0R352"/>
<dbReference type="Gene3D" id="1.25.40.10">
    <property type="entry name" value="Tetratricopeptide repeat domain"/>
    <property type="match status" value="1"/>
</dbReference>
<protein>
    <recommendedName>
        <fullName evidence="6">MYND-type domain-containing protein</fullName>
    </recommendedName>
</protein>
<evidence type="ECO:0000313" key="7">
    <source>
        <dbReference type="EMBL" id="EJK46670.1"/>
    </source>
</evidence>
<evidence type="ECO:0000256" key="4">
    <source>
        <dbReference type="ARBA" id="ARBA00038101"/>
    </source>
</evidence>
<dbReference type="Pfam" id="PF08238">
    <property type="entry name" value="Sel1"/>
    <property type="match status" value="3"/>
</dbReference>
<accession>K0R352</accession>
<dbReference type="EMBL" id="AGNL01047607">
    <property type="protein sequence ID" value="EJK46670.1"/>
    <property type="molecule type" value="Genomic_DNA"/>
</dbReference>
<dbReference type="Gene3D" id="6.10.140.2220">
    <property type="match status" value="1"/>
</dbReference>
<name>K0R352_THAOC</name>